<accession>A0ABP9STA9</accession>
<evidence type="ECO:0008006" key="3">
    <source>
        <dbReference type="Google" id="ProtNLM"/>
    </source>
</evidence>
<dbReference type="Proteomes" id="UP001501570">
    <property type="component" value="Unassembled WGS sequence"/>
</dbReference>
<protein>
    <recommendedName>
        <fullName evidence="3">DUF4166 domain-containing protein</fullName>
    </recommendedName>
</protein>
<proteinExistence type="predicted"/>
<sequence>MTNAFQSAALDLRAPSRHRSATIDGVAGWDESGERAAHGWVVFYRRRGRWYQQRAYFIKLDGVPTVKVRRGQGVSVLVRPGVHTARAGVAATLSRPVEFEAQPDSQVRIRVEYASRFLLGLWRGFTITRWLRLVVEPRTTVATPHDWT</sequence>
<gene>
    <name evidence="1" type="ORF">GCM10023322_79380</name>
</gene>
<name>A0ABP9STA9_9ACTN</name>
<comment type="caution">
    <text evidence="1">The sequence shown here is derived from an EMBL/GenBank/DDBJ whole genome shotgun (WGS) entry which is preliminary data.</text>
</comment>
<dbReference type="EMBL" id="BAABJQ010000045">
    <property type="protein sequence ID" value="GAA5200777.1"/>
    <property type="molecule type" value="Genomic_DNA"/>
</dbReference>
<evidence type="ECO:0000313" key="2">
    <source>
        <dbReference type="Proteomes" id="UP001501570"/>
    </source>
</evidence>
<organism evidence="1 2">
    <name type="scientific">Rugosimonospora acidiphila</name>
    <dbReference type="NCBI Taxonomy" id="556531"/>
    <lineage>
        <taxon>Bacteria</taxon>
        <taxon>Bacillati</taxon>
        <taxon>Actinomycetota</taxon>
        <taxon>Actinomycetes</taxon>
        <taxon>Micromonosporales</taxon>
        <taxon>Micromonosporaceae</taxon>
        <taxon>Rugosimonospora</taxon>
    </lineage>
</organism>
<evidence type="ECO:0000313" key="1">
    <source>
        <dbReference type="EMBL" id="GAA5200777.1"/>
    </source>
</evidence>
<reference evidence="2" key="1">
    <citation type="journal article" date="2019" name="Int. J. Syst. Evol. Microbiol.">
        <title>The Global Catalogue of Microorganisms (GCM) 10K type strain sequencing project: providing services to taxonomists for standard genome sequencing and annotation.</title>
        <authorList>
            <consortium name="The Broad Institute Genomics Platform"/>
            <consortium name="The Broad Institute Genome Sequencing Center for Infectious Disease"/>
            <person name="Wu L."/>
            <person name="Ma J."/>
        </authorList>
    </citation>
    <scope>NUCLEOTIDE SEQUENCE [LARGE SCALE GENOMIC DNA]</scope>
    <source>
        <strain evidence="2">JCM 18304</strain>
    </source>
</reference>
<keyword evidence="2" id="KW-1185">Reference proteome</keyword>